<dbReference type="EMBL" id="AWGB01000014">
    <property type="protein sequence ID" value="ESQ92322.1"/>
    <property type="molecule type" value="Genomic_DNA"/>
</dbReference>
<dbReference type="eggNOG" id="COG1846">
    <property type="taxonomic scope" value="Bacteria"/>
</dbReference>
<dbReference type="GO" id="GO:0003700">
    <property type="term" value="F:DNA-binding transcription factor activity"/>
    <property type="evidence" value="ECO:0007669"/>
    <property type="project" value="InterPro"/>
</dbReference>
<dbReference type="PATRIC" id="fig|1121022.4.peg.1847"/>
<evidence type="ECO:0000256" key="3">
    <source>
        <dbReference type="ARBA" id="ARBA00023163"/>
    </source>
</evidence>
<proteinExistence type="predicted"/>
<dbReference type="PANTHER" id="PTHR42756">
    <property type="entry name" value="TRANSCRIPTIONAL REGULATOR, MARR"/>
    <property type="match status" value="1"/>
</dbReference>
<dbReference type="STRING" id="1121022.GCA_000376105_02387"/>
<reference evidence="5 6" key="1">
    <citation type="journal article" date="2014" name="Nature">
        <title>Sequential evolution of bacterial morphology by co-option of a developmental regulator.</title>
        <authorList>
            <person name="Jiang C."/>
            <person name="Brown P.J."/>
            <person name="Ducret A."/>
            <person name="Brun Y.V."/>
        </authorList>
    </citation>
    <scope>NUCLEOTIDE SEQUENCE [LARGE SCALE GENOMIC DNA]</scope>
    <source>
        <strain evidence="5 6">DSM 16100</strain>
    </source>
</reference>
<accession>V4PEE5</accession>
<dbReference type="Pfam" id="PF12802">
    <property type="entry name" value="MarR_2"/>
    <property type="match status" value="1"/>
</dbReference>
<dbReference type="SMART" id="SM00347">
    <property type="entry name" value="HTH_MARR"/>
    <property type="match status" value="1"/>
</dbReference>
<name>V4PEE5_9CAUL</name>
<evidence type="ECO:0000313" key="6">
    <source>
        <dbReference type="Proteomes" id="UP000017837"/>
    </source>
</evidence>
<evidence type="ECO:0000256" key="2">
    <source>
        <dbReference type="ARBA" id="ARBA00023125"/>
    </source>
</evidence>
<organism evidence="5 6">
    <name type="scientific">Asticcacaulis benevestitus DSM 16100 = ATCC BAA-896</name>
    <dbReference type="NCBI Taxonomy" id="1121022"/>
    <lineage>
        <taxon>Bacteria</taxon>
        <taxon>Pseudomonadati</taxon>
        <taxon>Pseudomonadota</taxon>
        <taxon>Alphaproteobacteria</taxon>
        <taxon>Caulobacterales</taxon>
        <taxon>Caulobacteraceae</taxon>
        <taxon>Asticcacaulis</taxon>
    </lineage>
</organism>
<gene>
    <name evidence="5" type="ORF">ABENE_09165</name>
</gene>
<keyword evidence="1" id="KW-0805">Transcription regulation</keyword>
<dbReference type="RefSeq" id="WP_018082054.1">
    <property type="nucleotide sequence ID" value="NZ_AQWM01000010.1"/>
</dbReference>
<protein>
    <submittedName>
        <fullName evidence="5">MarR family transcriptional regulator</fullName>
    </submittedName>
</protein>
<dbReference type="PANTHER" id="PTHR42756:SF1">
    <property type="entry name" value="TRANSCRIPTIONAL REPRESSOR OF EMRAB OPERON"/>
    <property type="match status" value="1"/>
</dbReference>
<keyword evidence="3" id="KW-0804">Transcription</keyword>
<dbReference type="PROSITE" id="PS50995">
    <property type="entry name" value="HTH_MARR_2"/>
    <property type="match status" value="1"/>
</dbReference>
<keyword evidence="2" id="KW-0238">DNA-binding</keyword>
<dbReference type="PRINTS" id="PR00598">
    <property type="entry name" value="HTHMARR"/>
</dbReference>
<evidence type="ECO:0000259" key="4">
    <source>
        <dbReference type="PROSITE" id="PS50995"/>
    </source>
</evidence>
<feature type="domain" description="HTH marR-type" evidence="4">
    <location>
        <begin position="9"/>
        <end position="142"/>
    </location>
</feature>
<keyword evidence="6" id="KW-1185">Reference proteome</keyword>
<dbReference type="SUPFAM" id="SSF46785">
    <property type="entry name" value="Winged helix' DNA-binding domain"/>
    <property type="match status" value="1"/>
</dbReference>
<dbReference type="GO" id="GO:0003677">
    <property type="term" value="F:DNA binding"/>
    <property type="evidence" value="ECO:0007669"/>
    <property type="project" value="UniProtKB-KW"/>
</dbReference>
<dbReference type="Gene3D" id="1.10.10.10">
    <property type="entry name" value="Winged helix-like DNA-binding domain superfamily/Winged helix DNA-binding domain"/>
    <property type="match status" value="1"/>
</dbReference>
<dbReference type="AlphaFoldDB" id="V4PEE5"/>
<dbReference type="InterPro" id="IPR000835">
    <property type="entry name" value="HTH_MarR-typ"/>
</dbReference>
<evidence type="ECO:0000256" key="1">
    <source>
        <dbReference type="ARBA" id="ARBA00023015"/>
    </source>
</evidence>
<evidence type="ECO:0000313" key="5">
    <source>
        <dbReference type="EMBL" id="ESQ92322.1"/>
    </source>
</evidence>
<comment type="caution">
    <text evidence="5">The sequence shown here is derived from an EMBL/GenBank/DDBJ whole genome shotgun (WGS) entry which is preliminary data.</text>
</comment>
<dbReference type="InterPro" id="IPR036390">
    <property type="entry name" value="WH_DNA-bd_sf"/>
</dbReference>
<sequence>MSQDALILDEYVPYRLAVASSAVSTLISTLYDSLYGLKIPEWRLIVVLREDGPSTQQALVKRAGMDKVTISRAAQALAKRRLITRAPHEHDGRSHHLILTSEGERLFADVAPAAVEYEKLMLADFSSEEVAIMKRLLRRIEDAALKAQAGAEA</sequence>
<dbReference type="Proteomes" id="UP000017837">
    <property type="component" value="Unassembled WGS sequence"/>
</dbReference>
<dbReference type="InterPro" id="IPR036388">
    <property type="entry name" value="WH-like_DNA-bd_sf"/>
</dbReference>